<dbReference type="EMBL" id="BJWL01000024">
    <property type="protein sequence ID" value="GFZ14432.1"/>
    <property type="molecule type" value="Genomic_DNA"/>
</dbReference>
<evidence type="ECO:0000256" key="1">
    <source>
        <dbReference type="SAM" id="MobiDB-lite"/>
    </source>
</evidence>
<comment type="caution">
    <text evidence="2">The sequence shown here is derived from an EMBL/GenBank/DDBJ whole genome shotgun (WGS) entry which is preliminary data.</text>
</comment>
<name>A0A7J0GUG3_9ERIC</name>
<sequence>MGVNVTGRGEVATNPSGVEIRPRWRRESRVRRSRRNSRADKYGRRSRGCQKRIKRIPYGGGTVNVGVEEEMESHIDLIHGGFDEIVHLAHRRGGGVR</sequence>
<feature type="region of interest" description="Disordered" evidence="1">
    <location>
        <begin position="1"/>
        <end position="48"/>
    </location>
</feature>
<evidence type="ECO:0000313" key="3">
    <source>
        <dbReference type="Proteomes" id="UP000585474"/>
    </source>
</evidence>
<keyword evidence="3" id="KW-1185">Reference proteome</keyword>
<evidence type="ECO:0000313" key="2">
    <source>
        <dbReference type="EMBL" id="GFZ14432.1"/>
    </source>
</evidence>
<accession>A0A7J0GUG3</accession>
<protein>
    <submittedName>
        <fullName evidence="2">Uncharacterized protein</fullName>
    </submittedName>
</protein>
<organism evidence="2 3">
    <name type="scientific">Actinidia rufa</name>
    <dbReference type="NCBI Taxonomy" id="165716"/>
    <lineage>
        <taxon>Eukaryota</taxon>
        <taxon>Viridiplantae</taxon>
        <taxon>Streptophyta</taxon>
        <taxon>Embryophyta</taxon>
        <taxon>Tracheophyta</taxon>
        <taxon>Spermatophyta</taxon>
        <taxon>Magnoliopsida</taxon>
        <taxon>eudicotyledons</taxon>
        <taxon>Gunneridae</taxon>
        <taxon>Pentapetalae</taxon>
        <taxon>asterids</taxon>
        <taxon>Ericales</taxon>
        <taxon>Actinidiaceae</taxon>
        <taxon>Actinidia</taxon>
    </lineage>
</organism>
<gene>
    <name evidence="2" type="ORF">Acr_24g0006220</name>
</gene>
<reference evidence="2 3" key="1">
    <citation type="submission" date="2019-07" db="EMBL/GenBank/DDBJ databases">
        <title>De Novo Assembly of kiwifruit Actinidia rufa.</title>
        <authorList>
            <person name="Sugita-Konishi S."/>
            <person name="Sato K."/>
            <person name="Mori E."/>
            <person name="Abe Y."/>
            <person name="Kisaki G."/>
            <person name="Hamano K."/>
            <person name="Suezawa K."/>
            <person name="Otani M."/>
            <person name="Fukuda T."/>
            <person name="Manabe T."/>
            <person name="Gomi K."/>
            <person name="Tabuchi M."/>
            <person name="Akimitsu K."/>
            <person name="Kataoka I."/>
        </authorList>
    </citation>
    <scope>NUCLEOTIDE SEQUENCE [LARGE SCALE GENOMIC DNA]</scope>
    <source>
        <strain evidence="3">cv. Fuchu</strain>
    </source>
</reference>
<dbReference type="AlphaFoldDB" id="A0A7J0GUG3"/>
<proteinExistence type="predicted"/>
<dbReference type="Proteomes" id="UP000585474">
    <property type="component" value="Unassembled WGS sequence"/>
</dbReference>